<accession>A0A409WCE3</accession>
<dbReference type="OrthoDB" id="3258400at2759"/>
<dbReference type="EMBL" id="NHYE01005190">
    <property type="protein sequence ID" value="PPQ76159.1"/>
    <property type="molecule type" value="Genomic_DNA"/>
</dbReference>
<sequence length="257" mass="28936">MVQFSHPVSYEVYETPDLVLQGRYVQTPDFVQPRAGQQPKDTLMPPDAAIFPPMHDSHPCPDPQLDAMGYICISTGHSRPWHGSEQQPAEHVSAEACNPQNIGLILNSASIDTLQLQPTFQISHGLHAEACPNILDSLPETTTKACRRAMAKRLGFVPIDADTISAHEKKRHYLESLEQYIIYLHQQFELIGASPLPLKRKKFYPGLSTRSMRTLLVHMENTTRSLNVCRRTEEYKFSQLRNSVMQLDGISSDDAAQ</sequence>
<evidence type="ECO:0000313" key="1">
    <source>
        <dbReference type="EMBL" id="PPQ76159.1"/>
    </source>
</evidence>
<organism evidence="1 2">
    <name type="scientific">Gymnopilus dilepis</name>
    <dbReference type="NCBI Taxonomy" id="231916"/>
    <lineage>
        <taxon>Eukaryota</taxon>
        <taxon>Fungi</taxon>
        <taxon>Dikarya</taxon>
        <taxon>Basidiomycota</taxon>
        <taxon>Agaricomycotina</taxon>
        <taxon>Agaricomycetes</taxon>
        <taxon>Agaricomycetidae</taxon>
        <taxon>Agaricales</taxon>
        <taxon>Agaricineae</taxon>
        <taxon>Hymenogastraceae</taxon>
        <taxon>Gymnopilus</taxon>
    </lineage>
</organism>
<gene>
    <name evidence="1" type="ORF">CVT26_009219</name>
</gene>
<dbReference type="STRING" id="231916.A0A409WCE3"/>
<evidence type="ECO:0000313" key="2">
    <source>
        <dbReference type="Proteomes" id="UP000284706"/>
    </source>
</evidence>
<dbReference type="AlphaFoldDB" id="A0A409WCE3"/>
<dbReference type="Proteomes" id="UP000284706">
    <property type="component" value="Unassembled WGS sequence"/>
</dbReference>
<name>A0A409WCE3_9AGAR</name>
<protein>
    <submittedName>
        <fullName evidence="1">Uncharacterized protein</fullName>
    </submittedName>
</protein>
<proteinExistence type="predicted"/>
<reference evidence="1 2" key="1">
    <citation type="journal article" date="2018" name="Evol. Lett.">
        <title>Horizontal gene cluster transfer increased hallucinogenic mushroom diversity.</title>
        <authorList>
            <person name="Reynolds H.T."/>
            <person name="Vijayakumar V."/>
            <person name="Gluck-Thaler E."/>
            <person name="Korotkin H.B."/>
            <person name="Matheny P.B."/>
            <person name="Slot J.C."/>
        </authorList>
    </citation>
    <scope>NUCLEOTIDE SEQUENCE [LARGE SCALE GENOMIC DNA]</scope>
    <source>
        <strain evidence="1 2">SRW20</strain>
    </source>
</reference>
<keyword evidence="2" id="KW-1185">Reference proteome</keyword>
<comment type="caution">
    <text evidence="1">The sequence shown here is derived from an EMBL/GenBank/DDBJ whole genome shotgun (WGS) entry which is preliminary data.</text>
</comment>
<dbReference type="InParanoid" id="A0A409WCE3"/>